<dbReference type="PANTHER" id="PTHR31157">
    <property type="entry name" value="SCP DOMAIN-CONTAINING PROTEIN"/>
    <property type="match status" value="1"/>
</dbReference>
<dbReference type="InterPro" id="IPR014044">
    <property type="entry name" value="CAP_dom"/>
</dbReference>
<evidence type="ECO:0000313" key="4">
    <source>
        <dbReference type="EMBL" id="SES11147.1"/>
    </source>
</evidence>
<dbReference type="Pfam" id="PF00188">
    <property type="entry name" value="CAP"/>
    <property type="match status" value="1"/>
</dbReference>
<keyword evidence="2" id="KW-0732">Signal</keyword>
<accession>A0A1H9UPX5</accession>
<dbReference type="CDD" id="cd05379">
    <property type="entry name" value="CAP_bacterial"/>
    <property type="match status" value="1"/>
</dbReference>
<organism evidence="4 5">
    <name type="scientific">Corynebacterium cystitidis DSM 20524</name>
    <dbReference type="NCBI Taxonomy" id="1121357"/>
    <lineage>
        <taxon>Bacteria</taxon>
        <taxon>Bacillati</taxon>
        <taxon>Actinomycetota</taxon>
        <taxon>Actinomycetes</taxon>
        <taxon>Mycobacteriales</taxon>
        <taxon>Corynebacteriaceae</taxon>
        <taxon>Corynebacterium</taxon>
    </lineage>
</organism>
<feature type="compositionally biased region" description="Low complexity" evidence="1">
    <location>
        <begin position="40"/>
        <end position="52"/>
    </location>
</feature>
<reference evidence="5" key="1">
    <citation type="submission" date="2016-10" db="EMBL/GenBank/DDBJ databases">
        <authorList>
            <person name="Varghese N."/>
            <person name="Submissions S."/>
        </authorList>
    </citation>
    <scope>NUCLEOTIDE SEQUENCE [LARGE SCALE GENOMIC DNA]</scope>
    <source>
        <strain evidence="5">DSM 20524</strain>
    </source>
</reference>
<sequence length="214" mass="23726">MRTNRVKRLSATIVFTIGLSTAGVSPAVADSEHPEAQQASLSSLSSSSTPTSSSVFDWSWDFLKFWEWWSKSDDSNKGHASEGRVRPAVRDASGGEVVVGNVALTSDEARMLELLNNHREAHGVQPLKVDQQLMDQSREWSGVQARENRMYHGDYNVFENVAMNWSGDPDQFFNMWKNSPGHNRNMLNSSVTKAGFGSADSSNGSSYGTMQLMW</sequence>
<gene>
    <name evidence="4" type="ORF">SAMN05661109_01904</name>
</gene>
<feature type="region of interest" description="Disordered" evidence="1">
    <location>
        <begin position="28"/>
        <end position="52"/>
    </location>
</feature>
<dbReference type="EMBL" id="FOGQ01000008">
    <property type="protein sequence ID" value="SES11147.1"/>
    <property type="molecule type" value="Genomic_DNA"/>
</dbReference>
<dbReference type="Proteomes" id="UP000198929">
    <property type="component" value="Unassembled WGS sequence"/>
</dbReference>
<proteinExistence type="predicted"/>
<evidence type="ECO:0000259" key="3">
    <source>
        <dbReference type="Pfam" id="PF00188"/>
    </source>
</evidence>
<feature type="chain" id="PRO_5038901535" evidence="2">
    <location>
        <begin position="23"/>
        <end position="214"/>
    </location>
</feature>
<dbReference type="SUPFAM" id="SSF55797">
    <property type="entry name" value="PR-1-like"/>
    <property type="match status" value="1"/>
</dbReference>
<dbReference type="AlphaFoldDB" id="A0A1H9UPX5"/>
<dbReference type="PANTHER" id="PTHR31157:SF1">
    <property type="entry name" value="SCP DOMAIN-CONTAINING PROTEIN"/>
    <property type="match status" value="1"/>
</dbReference>
<dbReference type="Gene3D" id="3.40.33.10">
    <property type="entry name" value="CAP"/>
    <property type="match status" value="1"/>
</dbReference>
<dbReference type="InterPro" id="IPR035940">
    <property type="entry name" value="CAP_sf"/>
</dbReference>
<evidence type="ECO:0000313" key="5">
    <source>
        <dbReference type="Proteomes" id="UP000198929"/>
    </source>
</evidence>
<name>A0A1H9UPX5_9CORY</name>
<evidence type="ECO:0000256" key="2">
    <source>
        <dbReference type="SAM" id="SignalP"/>
    </source>
</evidence>
<feature type="signal peptide" evidence="2">
    <location>
        <begin position="1"/>
        <end position="22"/>
    </location>
</feature>
<keyword evidence="5" id="KW-1185">Reference proteome</keyword>
<feature type="domain" description="SCP" evidence="3">
    <location>
        <begin position="112"/>
        <end position="207"/>
    </location>
</feature>
<dbReference type="STRING" id="1121357.SAMN05661109_01904"/>
<dbReference type="RefSeq" id="WP_092259552.1">
    <property type="nucleotide sequence ID" value="NZ_CP047199.1"/>
</dbReference>
<protein>
    <submittedName>
        <fullName evidence="4">Uncharacterized conserved protein YkwD, contains CAP (CSP/antigen 5/PR1) domain</fullName>
    </submittedName>
</protein>
<evidence type="ECO:0000256" key="1">
    <source>
        <dbReference type="SAM" id="MobiDB-lite"/>
    </source>
</evidence>